<organism evidence="1 2">
    <name type="scientific">Chryseobacterium potabilaquae</name>
    <dbReference type="NCBI Taxonomy" id="2675057"/>
    <lineage>
        <taxon>Bacteria</taxon>
        <taxon>Pseudomonadati</taxon>
        <taxon>Bacteroidota</taxon>
        <taxon>Flavobacteriia</taxon>
        <taxon>Flavobacteriales</taxon>
        <taxon>Weeksellaceae</taxon>
        <taxon>Chryseobacterium group</taxon>
        <taxon>Chryseobacterium</taxon>
    </lineage>
</organism>
<proteinExistence type="predicted"/>
<dbReference type="EMBL" id="CACVBR010000021">
    <property type="protein sequence ID" value="CAA7196266.1"/>
    <property type="molecule type" value="Genomic_DNA"/>
</dbReference>
<evidence type="ECO:0000313" key="2">
    <source>
        <dbReference type="Proteomes" id="UP000445144"/>
    </source>
</evidence>
<accession>A0A6N4XB90</accession>
<keyword evidence="2" id="KW-1185">Reference proteome</keyword>
<dbReference type="RefSeq" id="WP_162033133.1">
    <property type="nucleotide sequence ID" value="NZ_CACVBR010000021.1"/>
</dbReference>
<name>A0A6N4XB90_9FLAO</name>
<protein>
    <submittedName>
        <fullName evidence="1">Uncharacterized protein</fullName>
    </submittedName>
</protein>
<evidence type="ECO:0000313" key="1">
    <source>
        <dbReference type="EMBL" id="CAA7196266.1"/>
    </source>
</evidence>
<dbReference type="AlphaFoldDB" id="A0A6N4XB90"/>
<sequence>METRYLIVQYATMLEELCSLYLCELLQIDKKSSISFGYGSQSLSFNAKVNLITDLSKTDKKLKAKFILFAEIRNKFAHVFDVSSFKAFCSLGKDWEKKGKDLLNFYEIESIPNEEVHFTLAYILLYKELEKYITHLSFESAHNRGYIQGRLDALEKYKEIVRKELFKMPKGKEILSKYLKEFE</sequence>
<reference evidence="1 2" key="1">
    <citation type="submission" date="2020-01" db="EMBL/GenBank/DDBJ databases">
        <authorList>
            <person name="Rodrigo-Torres L."/>
            <person name="Arahal R. D."/>
            <person name="Lucena T."/>
        </authorList>
    </citation>
    <scope>NUCLEOTIDE SEQUENCE [LARGE SCALE GENOMIC DNA]</scope>
    <source>
        <strain evidence="1 2">CECT 9293</strain>
    </source>
</reference>
<gene>
    <name evidence="1" type="ORF">CHRY9293_02373</name>
</gene>
<dbReference type="Proteomes" id="UP000445144">
    <property type="component" value="Unassembled WGS sequence"/>
</dbReference>